<dbReference type="AlphaFoldDB" id="G9NHA4"/>
<dbReference type="SUPFAM" id="SSF52540">
    <property type="entry name" value="P-loop containing nucleoside triphosphate hydrolases"/>
    <property type="match status" value="1"/>
</dbReference>
<dbReference type="PANTHER" id="PTHR46082">
    <property type="entry name" value="ATP/GTP-BINDING PROTEIN-RELATED"/>
    <property type="match status" value="1"/>
</dbReference>
<comment type="caution">
    <text evidence="1">The sequence shown here is derived from an EMBL/GenBank/DDBJ whole genome shotgun (WGS) entry which is preliminary data.</text>
</comment>
<dbReference type="EMBL" id="ABDG02000015">
    <property type="protein sequence ID" value="EHK49998.1"/>
    <property type="molecule type" value="Genomic_DNA"/>
</dbReference>
<evidence type="ECO:0000313" key="1">
    <source>
        <dbReference type="EMBL" id="EHK49998.1"/>
    </source>
</evidence>
<dbReference type="PANTHER" id="PTHR46082:SF11">
    <property type="entry name" value="AAA+ ATPASE DOMAIN-CONTAINING PROTEIN-RELATED"/>
    <property type="match status" value="1"/>
</dbReference>
<dbReference type="SUPFAM" id="SSF48452">
    <property type="entry name" value="TPR-like"/>
    <property type="match status" value="1"/>
</dbReference>
<accession>G9NHA4</accession>
<organism evidence="1 2">
    <name type="scientific">Hypocrea atroviridis (strain ATCC 20476 / IMI 206040)</name>
    <name type="common">Trichoderma atroviride</name>
    <dbReference type="NCBI Taxonomy" id="452589"/>
    <lineage>
        <taxon>Eukaryota</taxon>
        <taxon>Fungi</taxon>
        <taxon>Dikarya</taxon>
        <taxon>Ascomycota</taxon>
        <taxon>Pezizomycotina</taxon>
        <taxon>Sordariomycetes</taxon>
        <taxon>Hypocreomycetidae</taxon>
        <taxon>Hypocreales</taxon>
        <taxon>Hypocreaceae</taxon>
        <taxon>Trichoderma</taxon>
    </lineage>
</organism>
<name>G9NHA4_HYPAI</name>
<dbReference type="Gene3D" id="1.25.40.10">
    <property type="entry name" value="Tetratricopeptide repeat domain"/>
    <property type="match status" value="1"/>
</dbReference>
<dbReference type="OMA" id="TYNQQGR"/>
<dbReference type="Proteomes" id="UP000005426">
    <property type="component" value="Unassembled WGS sequence"/>
</dbReference>
<evidence type="ECO:0000313" key="2">
    <source>
        <dbReference type="Proteomes" id="UP000005426"/>
    </source>
</evidence>
<sequence>VLIPYSQNTNFVARAETLSEIKRQFGPDQRGDSTQLRRRVSLCGLGGTSPDISVFWVHASNIDRFRQSYASIAEKCNIPGHDDPKANMLLLVSNWLEQQTMMRWLMVIDNADDMDIFCPNQLQQDGPGESSQTTAALTSGNLARYIPDCNHGSVLITTRDKKAGVRLCQGLRPIEVKKMTDDEAYQLLQLIISTQQISMDQTVRLLSKLEHLPLALAQAASFIQENDISIDDYVQLLDQSDSAFVDQLSESFETVGRDSETPHAVTATWIISFEQIRRKEAFVSDILSFLSFFHFQAIPRVFVEHYYYQQRCQEQSKGDSPATAVLVTEPTLGTLKAFSFISEGENKGLTMHRLVQLVTQKWVINESQVAKFAEFAMKTMSAYYPPVDFSNREICMSYLPHANSVLEKTTLGLNNDTDIATAALLNKMSKYFHFKGQWKEAENLTAHATKIYKRTIGEEHPRTLICMTNLSSTYSRQGRWNEAEDLQMHLRDICIRELGDEHPTTLQLLLGLSNTYRRQSRWRESEGLAVRVLKTCKKLVGHDHYMTFTLLGNSSLALAGLGRMGEAIALRAECVAGLEKTLGRDDPDTKLFAEILERWRESVEDSSEQVR</sequence>
<reference evidence="1 2" key="1">
    <citation type="journal article" date="2011" name="Genome Biol.">
        <title>Comparative genome sequence analysis underscores mycoparasitism as the ancestral life style of Trichoderma.</title>
        <authorList>
            <person name="Kubicek C.P."/>
            <person name="Herrera-Estrella A."/>
            <person name="Seidl-Seiboth V."/>
            <person name="Martinez D.A."/>
            <person name="Druzhinina I.S."/>
            <person name="Thon M."/>
            <person name="Zeilinger S."/>
            <person name="Casas-Flores S."/>
            <person name="Horwitz B.A."/>
            <person name="Mukherjee P.K."/>
            <person name="Mukherjee M."/>
            <person name="Kredics L."/>
            <person name="Alcaraz L.D."/>
            <person name="Aerts A."/>
            <person name="Antal Z."/>
            <person name="Atanasova L."/>
            <person name="Cervantes-Badillo M.G."/>
            <person name="Challacombe J."/>
            <person name="Chertkov O."/>
            <person name="McCluskey K."/>
            <person name="Coulpier F."/>
            <person name="Deshpande N."/>
            <person name="von Doehren H."/>
            <person name="Ebbole D.J."/>
            <person name="Esquivel-Naranjo E.U."/>
            <person name="Fekete E."/>
            <person name="Flipphi M."/>
            <person name="Glaser F."/>
            <person name="Gomez-Rodriguez E.Y."/>
            <person name="Gruber S."/>
            <person name="Han C."/>
            <person name="Henrissat B."/>
            <person name="Hermosa R."/>
            <person name="Hernandez-Onate M."/>
            <person name="Karaffa L."/>
            <person name="Kosti I."/>
            <person name="Le Crom S."/>
            <person name="Lindquist E."/>
            <person name="Lucas S."/>
            <person name="Luebeck M."/>
            <person name="Luebeck P.S."/>
            <person name="Margeot A."/>
            <person name="Metz B."/>
            <person name="Misra M."/>
            <person name="Nevalainen H."/>
            <person name="Omann M."/>
            <person name="Packer N."/>
            <person name="Perrone G."/>
            <person name="Uresti-Rivera E.E."/>
            <person name="Salamov A."/>
            <person name="Schmoll M."/>
            <person name="Seiboth B."/>
            <person name="Shapiro H."/>
            <person name="Sukno S."/>
            <person name="Tamayo-Ramos J.A."/>
            <person name="Tisch D."/>
            <person name="Wiest A."/>
            <person name="Wilkinson H.H."/>
            <person name="Zhang M."/>
            <person name="Coutinho P.M."/>
            <person name="Kenerley C.M."/>
            <person name="Monte E."/>
            <person name="Baker S.E."/>
            <person name="Grigoriev I.V."/>
        </authorList>
    </citation>
    <scope>NUCLEOTIDE SEQUENCE [LARGE SCALE GENOMIC DNA]</scope>
    <source>
        <strain evidence="2">ATCC 20476 / IMI 206040</strain>
    </source>
</reference>
<dbReference type="eggNOG" id="KOG1840">
    <property type="taxonomic scope" value="Eukaryota"/>
</dbReference>
<dbReference type="InterPro" id="IPR053137">
    <property type="entry name" value="NLR-like"/>
</dbReference>
<gene>
    <name evidence="1" type="ORF">TRIATDRAFT_189067</name>
</gene>
<protein>
    <recommendedName>
        <fullName evidence="3">NB-ARC domain-containing protein</fullName>
    </recommendedName>
</protein>
<dbReference type="Pfam" id="PF13424">
    <property type="entry name" value="TPR_12"/>
    <property type="match status" value="1"/>
</dbReference>
<dbReference type="Pfam" id="PF13374">
    <property type="entry name" value="TPR_10"/>
    <property type="match status" value="1"/>
</dbReference>
<feature type="non-terminal residue" evidence="1">
    <location>
        <position position="1"/>
    </location>
</feature>
<dbReference type="STRING" id="452589.G9NHA4"/>
<dbReference type="InterPro" id="IPR011990">
    <property type="entry name" value="TPR-like_helical_dom_sf"/>
</dbReference>
<dbReference type="Gene3D" id="3.40.50.300">
    <property type="entry name" value="P-loop containing nucleotide triphosphate hydrolases"/>
    <property type="match status" value="1"/>
</dbReference>
<evidence type="ECO:0008006" key="3">
    <source>
        <dbReference type="Google" id="ProtNLM"/>
    </source>
</evidence>
<keyword evidence="2" id="KW-1185">Reference proteome</keyword>
<dbReference type="InterPro" id="IPR027417">
    <property type="entry name" value="P-loop_NTPase"/>
</dbReference>
<dbReference type="HOGENOM" id="CLU_000288_125_8_1"/>
<proteinExistence type="predicted"/>
<dbReference type="OrthoDB" id="4900321at2759"/>